<feature type="transmembrane region" description="Helical" evidence="1">
    <location>
        <begin position="421"/>
        <end position="441"/>
    </location>
</feature>
<feature type="transmembrane region" description="Helical" evidence="1">
    <location>
        <begin position="186"/>
        <end position="214"/>
    </location>
</feature>
<reference evidence="3" key="1">
    <citation type="submission" date="2011-08" db="EMBL/GenBank/DDBJ databases">
        <authorList>
            <person name="Rombauts S."/>
        </authorList>
    </citation>
    <scope>NUCLEOTIDE SEQUENCE</scope>
    <source>
        <strain evidence="3">London</strain>
    </source>
</reference>
<dbReference type="EMBL" id="CAEY01000164">
    <property type="status" value="NOT_ANNOTATED_CDS"/>
    <property type="molecule type" value="Genomic_DNA"/>
</dbReference>
<keyword evidence="1" id="KW-1133">Transmembrane helix</keyword>
<dbReference type="EnsemblMetazoa" id="tetur13g04580.1">
    <property type="protein sequence ID" value="tetur13g04580.1"/>
    <property type="gene ID" value="tetur13g04580"/>
</dbReference>
<sequence>MLTVNAKSGMKMENYISKYLNYLQFWKHIFSYLTTIPDTNEFDQKVSDLVRRSERLTITYQVVRRGLDQTNIPTVNEFGYRRFNMVDWIIAVASLAVVSRFAVLTFSTNETIAIYLGDTFLHGKDRFLCESYLAIALSLAFGCREWILHLEAKGQFEVLAIWKHCRDGFKVVNLRMNSRNIKRFRFCIYFFSIIFYNMLISVPIMLSILFVTTLLTNPWTYKIPEFAIFGTIWLLLTIFVSTILLSSVLGFAWFILCAFAFHLFRLLDLLDSAETLLNRSYNMLYTEKDFQLFCLLIISRLNSFELASRKLRYVLLCYVFIYSLLGNGDIFLGLIVRAYNDIFADSLATIGTSILIAPGVFGVLFGYLITELDKLTVRLHRLTFKGNFSVNTMSKVLEIMDRVAGPYNGVKIGDFTTVDKTFFIIFILENISILMLFTVNIRPLSVT</sequence>
<feature type="transmembrane region" description="Helical" evidence="1">
    <location>
        <begin position="226"/>
        <end position="244"/>
    </location>
</feature>
<dbReference type="HOGENOM" id="CLU_048807_0_0_1"/>
<feature type="transmembrane region" description="Helical" evidence="1">
    <location>
        <begin position="347"/>
        <end position="369"/>
    </location>
</feature>
<reference evidence="2" key="2">
    <citation type="submission" date="2015-06" db="UniProtKB">
        <authorList>
            <consortium name="EnsemblMetazoa"/>
        </authorList>
    </citation>
    <scope>IDENTIFICATION</scope>
</reference>
<evidence type="ECO:0000313" key="2">
    <source>
        <dbReference type="EnsemblMetazoa" id="tetur13g04580.1"/>
    </source>
</evidence>
<keyword evidence="1" id="KW-0812">Transmembrane</keyword>
<dbReference type="Proteomes" id="UP000015104">
    <property type="component" value="Unassembled WGS sequence"/>
</dbReference>
<dbReference type="AlphaFoldDB" id="T1KKQ3"/>
<keyword evidence="1" id="KW-0472">Membrane</keyword>
<organism evidence="2 3">
    <name type="scientific">Tetranychus urticae</name>
    <name type="common">Two-spotted spider mite</name>
    <dbReference type="NCBI Taxonomy" id="32264"/>
    <lineage>
        <taxon>Eukaryota</taxon>
        <taxon>Metazoa</taxon>
        <taxon>Ecdysozoa</taxon>
        <taxon>Arthropoda</taxon>
        <taxon>Chelicerata</taxon>
        <taxon>Arachnida</taxon>
        <taxon>Acari</taxon>
        <taxon>Acariformes</taxon>
        <taxon>Trombidiformes</taxon>
        <taxon>Prostigmata</taxon>
        <taxon>Eleutherengona</taxon>
        <taxon>Raphignathae</taxon>
        <taxon>Tetranychoidea</taxon>
        <taxon>Tetranychidae</taxon>
        <taxon>Tetranychus</taxon>
    </lineage>
</organism>
<name>T1KKQ3_TETUR</name>
<protein>
    <recommendedName>
        <fullName evidence="4">Gustatory receptor</fullName>
    </recommendedName>
</protein>
<accession>T1KKQ3</accession>
<keyword evidence="3" id="KW-1185">Reference proteome</keyword>
<evidence type="ECO:0008006" key="4">
    <source>
        <dbReference type="Google" id="ProtNLM"/>
    </source>
</evidence>
<feature type="transmembrane region" description="Helical" evidence="1">
    <location>
        <begin position="314"/>
        <end position="335"/>
    </location>
</feature>
<proteinExistence type="predicted"/>
<evidence type="ECO:0000256" key="1">
    <source>
        <dbReference type="SAM" id="Phobius"/>
    </source>
</evidence>
<evidence type="ECO:0000313" key="3">
    <source>
        <dbReference type="Proteomes" id="UP000015104"/>
    </source>
</evidence>